<dbReference type="RefSeq" id="WP_295368915.1">
    <property type="nucleotide sequence ID" value="NZ_DYUC01000068.1"/>
</dbReference>
<evidence type="ECO:0000313" key="7">
    <source>
        <dbReference type="EMBL" id="HJG86739.1"/>
    </source>
</evidence>
<accession>A0A921ST05</accession>
<feature type="transmembrane region" description="Helical" evidence="6">
    <location>
        <begin position="331"/>
        <end position="353"/>
    </location>
</feature>
<comment type="caution">
    <text evidence="7">The sequence shown here is derived from an EMBL/GenBank/DDBJ whole genome shotgun (WGS) entry which is preliminary data.</text>
</comment>
<comment type="subcellular location">
    <subcellularLocation>
        <location evidence="1">Cell membrane</location>
        <topology evidence="1">Multi-pass membrane protein</topology>
    </subcellularLocation>
</comment>
<evidence type="ECO:0000256" key="6">
    <source>
        <dbReference type="SAM" id="Phobius"/>
    </source>
</evidence>
<evidence type="ECO:0000256" key="1">
    <source>
        <dbReference type="ARBA" id="ARBA00004651"/>
    </source>
</evidence>
<evidence type="ECO:0000313" key="8">
    <source>
        <dbReference type="Proteomes" id="UP000760668"/>
    </source>
</evidence>
<feature type="transmembrane region" description="Helical" evidence="6">
    <location>
        <begin position="77"/>
        <end position="99"/>
    </location>
</feature>
<evidence type="ECO:0000256" key="5">
    <source>
        <dbReference type="ARBA" id="ARBA00023136"/>
    </source>
</evidence>
<name>A0A921ST05_9FIRM</name>
<dbReference type="CDD" id="cd06580">
    <property type="entry name" value="TM_PBP1_transp_TpRbsC_like"/>
    <property type="match status" value="1"/>
</dbReference>
<reference evidence="7" key="2">
    <citation type="submission" date="2021-09" db="EMBL/GenBank/DDBJ databases">
        <authorList>
            <person name="Gilroy R."/>
        </authorList>
    </citation>
    <scope>NUCLEOTIDE SEQUENCE</scope>
    <source>
        <strain evidence="7">CHK179-5677</strain>
    </source>
</reference>
<feature type="transmembrane region" description="Helical" evidence="6">
    <location>
        <begin position="255"/>
        <end position="275"/>
    </location>
</feature>
<organism evidence="7 8">
    <name type="scientific">Pseudoflavonifractor capillosus</name>
    <dbReference type="NCBI Taxonomy" id="106588"/>
    <lineage>
        <taxon>Bacteria</taxon>
        <taxon>Bacillati</taxon>
        <taxon>Bacillota</taxon>
        <taxon>Clostridia</taxon>
        <taxon>Eubacteriales</taxon>
        <taxon>Oscillospiraceae</taxon>
        <taxon>Pseudoflavonifractor</taxon>
    </lineage>
</organism>
<dbReference type="EMBL" id="DYUC01000068">
    <property type="protein sequence ID" value="HJG86739.1"/>
    <property type="molecule type" value="Genomic_DNA"/>
</dbReference>
<keyword evidence="4 6" id="KW-1133">Transmembrane helix</keyword>
<evidence type="ECO:0000256" key="2">
    <source>
        <dbReference type="ARBA" id="ARBA00022475"/>
    </source>
</evidence>
<proteinExistence type="predicted"/>
<feature type="transmembrane region" description="Helical" evidence="6">
    <location>
        <begin position="20"/>
        <end position="40"/>
    </location>
</feature>
<dbReference type="InterPro" id="IPR001851">
    <property type="entry name" value="ABC_transp_permease"/>
</dbReference>
<dbReference type="AlphaFoldDB" id="A0A921ST05"/>
<keyword evidence="2" id="KW-1003">Cell membrane</keyword>
<dbReference type="Proteomes" id="UP000760668">
    <property type="component" value="Unassembled WGS sequence"/>
</dbReference>
<protein>
    <submittedName>
        <fullName evidence="7">ABC transporter permease</fullName>
    </submittedName>
</protein>
<dbReference type="GO" id="GO:0022857">
    <property type="term" value="F:transmembrane transporter activity"/>
    <property type="evidence" value="ECO:0007669"/>
    <property type="project" value="InterPro"/>
</dbReference>
<feature type="transmembrane region" description="Helical" evidence="6">
    <location>
        <begin position="151"/>
        <end position="169"/>
    </location>
</feature>
<keyword evidence="5 6" id="KW-0472">Membrane</keyword>
<feature type="transmembrane region" description="Helical" evidence="6">
    <location>
        <begin position="206"/>
        <end position="225"/>
    </location>
</feature>
<keyword evidence="3 6" id="KW-0812">Transmembrane</keyword>
<dbReference type="Pfam" id="PF02653">
    <property type="entry name" value="BPD_transp_2"/>
    <property type="match status" value="1"/>
</dbReference>
<dbReference type="GO" id="GO:0005886">
    <property type="term" value="C:plasma membrane"/>
    <property type="evidence" value="ECO:0007669"/>
    <property type="project" value="UniProtKB-SubCell"/>
</dbReference>
<sequence length="384" mass="40870">MKQGNKSGSIWKNKGFQSLAASLLCILIGLLVGYIVLLIINPAGATEAIKTIVENFLYYPTPAAQLKYLGNTLVKTVPLIMCSLSILFAYKVGLFNIGAAGQYVVGAGASLYCALALGMPWYVCLIAAVIAGCILGGISGALKAYCNVNEVISCIMLNWISLYAVNMLLSNVKETASPYTLTLSSTNESALLPGLGLGSFFSNNQYVTIAIPLAVIISIVVWVVLEKTKFGYELKATGFNKFAAKYCGMKEKRNIILTMVIAGGLAAMGAGLFYLTGFEQWQTTASAVPAMGFNGIAAAFLGGLNPIGSIFSSYFIQHITNGGAYVDKTMYSAQIADFISALIIYLCGFVLFFKSFMDKRADRRAEAKALAAKQAAENGEGGDK</sequence>
<evidence type="ECO:0000256" key="4">
    <source>
        <dbReference type="ARBA" id="ARBA00022989"/>
    </source>
</evidence>
<reference evidence="7" key="1">
    <citation type="journal article" date="2021" name="PeerJ">
        <title>Extensive microbial diversity within the chicken gut microbiome revealed by metagenomics and culture.</title>
        <authorList>
            <person name="Gilroy R."/>
            <person name="Ravi A."/>
            <person name="Getino M."/>
            <person name="Pursley I."/>
            <person name="Horton D.L."/>
            <person name="Alikhan N.F."/>
            <person name="Baker D."/>
            <person name="Gharbi K."/>
            <person name="Hall N."/>
            <person name="Watson M."/>
            <person name="Adriaenssens E.M."/>
            <person name="Foster-Nyarko E."/>
            <person name="Jarju S."/>
            <person name="Secka A."/>
            <person name="Antonio M."/>
            <person name="Oren A."/>
            <person name="Chaudhuri R.R."/>
            <person name="La Ragione R."/>
            <person name="Hildebrand F."/>
            <person name="Pallen M.J."/>
        </authorList>
    </citation>
    <scope>NUCLEOTIDE SEQUENCE</scope>
    <source>
        <strain evidence="7">CHK179-5677</strain>
    </source>
</reference>
<feature type="transmembrane region" description="Helical" evidence="6">
    <location>
        <begin position="119"/>
        <end position="139"/>
    </location>
</feature>
<dbReference type="PANTHER" id="PTHR47089">
    <property type="entry name" value="ABC TRANSPORTER, PERMEASE PROTEIN"/>
    <property type="match status" value="1"/>
</dbReference>
<gene>
    <name evidence="7" type="ORF">K8V01_06945</name>
</gene>
<evidence type="ECO:0000256" key="3">
    <source>
        <dbReference type="ARBA" id="ARBA00022692"/>
    </source>
</evidence>
<dbReference type="PANTHER" id="PTHR47089:SF1">
    <property type="entry name" value="GUANOSINE ABC TRANSPORTER PERMEASE PROTEIN NUPP"/>
    <property type="match status" value="1"/>
</dbReference>